<keyword evidence="1" id="KW-1133">Transmembrane helix</keyword>
<organism evidence="2 3">
    <name type="scientific">Candidatus Marsarchaeota G2 archaeon OSP_D</name>
    <dbReference type="NCBI Taxonomy" id="1978157"/>
    <lineage>
        <taxon>Archaea</taxon>
        <taxon>Candidatus Marsarchaeota</taxon>
        <taxon>Candidatus Marsarchaeota group 2</taxon>
    </lineage>
</organism>
<reference evidence="2 3" key="1">
    <citation type="submission" date="2017-04" db="EMBL/GenBank/DDBJ databases">
        <title>Novel microbial lineages endemic to geothermal iron-oxide mats fill important gaps in the evolutionary history of Archaea.</title>
        <authorList>
            <person name="Jay Z.J."/>
            <person name="Beam J.P."/>
            <person name="Dlakic M."/>
            <person name="Rusch D.B."/>
            <person name="Kozubal M.A."/>
            <person name="Inskeep W.P."/>
        </authorList>
    </citation>
    <scope>NUCLEOTIDE SEQUENCE [LARGE SCALE GENOMIC DNA]</scope>
    <source>
        <strain evidence="2">OSP_D</strain>
    </source>
</reference>
<keyword evidence="1" id="KW-0812">Transmembrane</keyword>
<keyword evidence="1" id="KW-0472">Membrane</keyword>
<name>A0A2R6AJ54_9ARCH</name>
<proteinExistence type="predicted"/>
<dbReference type="Proteomes" id="UP000240322">
    <property type="component" value="Unassembled WGS sequence"/>
</dbReference>
<comment type="caution">
    <text evidence="2">The sequence shown here is derived from an EMBL/GenBank/DDBJ whole genome shotgun (WGS) entry which is preliminary data.</text>
</comment>
<feature type="transmembrane region" description="Helical" evidence="1">
    <location>
        <begin position="39"/>
        <end position="60"/>
    </location>
</feature>
<accession>A0A2R6AJ54</accession>
<sequence length="71" mass="8115">MFKRIRLVNAFGVLWFLLTPLAIHEDYPIAGALGIDVKTYYMGLYICSNLVILLVVLANIDHFTHQPQPQK</sequence>
<dbReference type="EMBL" id="NEXE01000210">
    <property type="protein sequence ID" value="PSN86412.1"/>
    <property type="molecule type" value="Genomic_DNA"/>
</dbReference>
<evidence type="ECO:0000256" key="1">
    <source>
        <dbReference type="SAM" id="Phobius"/>
    </source>
</evidence>
<evidence type="ECO:0000313" key="3">
    <source>
        <dbReference type="Proteomes" id="UP000240322"/>
    </source>
</evidence>
<gene>
    <name evidence="2" type="ORF">B9Q03_11705</name>
</gene>
<dbReference type="AlphaFoldDB" id="A0A2R6AJ54"/>
<evidence type="ECO:0000313" key="2">
    <source>
        <dbReference type="EMBL" id="PSN86412.1"/>
    </source>
</evidence>
<protein>
    <submittedName>
        <fullName evidence="2">Uncharacterized protein</fullName>
    </submittedName>
</protein>